<dbReference type="GeneID" id="94550605"/>
<dbReference type="GO" id="GO:0005886">
    <property type="term" value="C:plasma membrane"/>
    <property type="evidence" value="ECO:0007669"/>
    <property type="project" value="UniProtKB-SubCell"/>
</dbReference>
<dbReference type="EC" id="2.7.8.13" evidence="12 13"/>
<gene>
    <name evidence="12" type="primary">mraY</name>
    <name evidence="15" type="ORF">C7382_106100</name>
</gene>
<evidence type="ECO:0000256" key="8">
    <source>
        <dbReference type="ARBA" id="ARBA00022989"/>
    </source>
</evidence>
<sequence>MLYYLFDILNELHVPGARLLHYVSFRSAVAIILALLLATVIGNRIIERLRKAQIGETIRDLGLEGQLSKKGTPTMGGLIIIISILVPTLLLARLDNVYILLMLVTTVLLGALGFLDDYIKVFRKNKEGLHGRYKIIGQVALGFIIGLVLYMNPAVVIKENTEVLRDGQVQHVHFSKEEVKSTKTTIPFVKNNNFDYADLLPFKGKTKIVFGWILFVCVAVFVVTFISNCANLTDGLDGLATGSSAIIGVVLAIFAYVSSHIEMATYLNIMFIPGAEELTIFASAFVGATIGFLWYNAYPAQVFMGDTGSLTLGGIIAVFALIIRKEMLLPILCFVFIIEGLSVMIQVAYFKLTKMRTGKGHRIFKMTPLHHHFQKQGNAGIDAWLQKPLRAMPESKITVRFWLVGIIMAAITIATLKMR</sequence>
<dbReference type="PROSITE" id="PS01347">
    <property type="entry name" value="MRAY_1"/>
    <property type="match status" value="1"/>
</dbReference>
<dbReference type="GO" id="GO:0051992">
    <property type="term" value="F:UDP-N-acetylmuramoyl-L-alanyl-D-glutamyl-meso-2,6-diaminopimelyl-D-alanyl-D-alanine:undecaprenyl-phosphate transferase activity"/>
    <property type="evidence" value="ECO:0007669"/>
    <property type="project" value="RHEA"/>
</dbReference>
<dbReference type="RefSeq" id="WP_116679156.1">
    <property type="nucleotide sequence ID" value="NZ_JBGXZY010000017.1"/>
</dbReference>
<dbReference type="GO" id="GO:0009252">
    <property type="term" value="P:peptidoglycan biosynthetic process"/>
    <property type="evidence" value="ECO:0007669"/>
    <property type="project" value="UniProtKB-UniRule"/>
</dbReference>
<feature type="transmembrane region" description="Helical" evidence="12">
    <location>
        <begin position="98"/>
        <end position="115"/>
    </location>
</feature>
<keyword evidence="6 12" id="KW-0133">Cell shape</keyword>
<evidence type="ECO:0000256" key="6">
    <source>
        <dbReference type="ARBA" id="ARBA00022960"/>
    </source>
</evidence>
<evidence type="ECO:0000256" key="7">
    <source>
        <dbReference type="ARBA" id="ARBA00022984"/>
    </source>
</evidence>
<organism evidence="15 16">
    <name type="scientific">Porphyromonas loveana</name>
    <dbReference type="NCBI Taxonomy" id="1884669"/>
    <lineage>
        <taxon>Bacteria</taxon>
        <taxon>Pseudomonadati</taxon>
        <taxon>Bacteroidota</taxon>
        <taxon>Bacteroidia</taxon>
        <taxon>Bacteroidales</taxon>
        <taxon>Porphyromonadaceae</taxon>
        <taxon>Porphyromonas</taxon>
    </lineage>
</organism>
<dbReference type="InterPro" id="IPR000715">
    <property type="entry name" value="Glycosyl_transferase_4"/>
</dbReference>
<evidence type="ECO:0000256" key="12">
    <source>
        <dbReference type="HAMAP-Rule" id="MF_00038"/>
    </source>
</evidence>
<dbReference type="Proteomes" id="UP000245462">
    <property type="component" value="Unassembled WGS sequence"/>
</dbReference>
<dbReference type="InterPro" id="IPR003524">
    <property type="entry name" value="PNAcMuramoyl-5peptid_Trfase"/>
</dbReference>
<reference evidence="15 16" key="1">
    <citation type="submission" date="2018-04" db="EMBL/GenBank/DDBJ databases">
        <title>Genomic Encyclopedia of Type Strains, Phase IV (KMG-IV): sequencing the most valuable type-strain genomes for metagenomic binning, comparative biology and taxonomic classification.</title>
        <authorList>
            <person name="Goeker M."/>
        </authorList>
    </citation>
    <scope>NUCLEOTIDE SEQUENCE [LARGE SCALE GENOMIC DNA]</scope>
    <source>
        <strain evidence="15 16">DSM 28520</strain>
    </source>
</reference>
<dbReference type="GO" id="GO:0051301">
    <property type="term" value="P:cell division"/>
    <property type="evidence" value="ECO:0007669"/>
    <property type="project" value="UniProtKB-KW"/>
</dbReference>
<dbReference type="GO" id="GO:0046872">
    <property type="term" value="F:metal ion binding"/>
    <property type="evidence" value="ECO:0007669"/>
    <property type="project" value="UniProtKB-KW"/>
</dbReference>
<evidence type="ECO:0000256" key="11">
    <source>
        <dbReference type="ARBA" id="ARBA00023316"/>
    </source>
</evidence>
<feature type="transmembrane region" description="Helical" evidence="12">
    <location>
        <begin position="278"/>
        <end position="295"/>
    </location>
</feature>
<keyword evidence="10 12" id="KW-0131">Cell cycle</keyword>
<name>A0A2U1FHK3_9PORP</name>
<dbReference type="UniPathway" id="UPA00219"/>
<dbReference type="EMBL" id="QEKY01000006">
    <property type="protein sequence ID" value="PVZ11637.1"/>
    <property type="molecule type" value="Genomic_DNA"/>
</dbReference>
<dbReference type="Pfam" id="PF10555">
    <property type="entry name" value="MraY_sig1"/>
    <property type="match status" value="1"/>
</dbReference>
<dbReference type="GO" id="GO:0071555">
    <property type="term" value="P:cell wall organization"/>
    <property type="evidence" value="ECO:0007669"/>
    <property type="project" value="UniProtKB-KW"/>
</dbReference>
<keyword evidence="7 12" id="KW-0573">Peptidoglycan synthesis</keyword>
<comment type="subcellular location">
    <subcellularLocation>
        <location evidence="12">Cell membrane</location>
        <topology evidence="12">Multi-pass membrane protein</topology>
    </subcellularLocation>
    <subcellularLocation>
        <location evidence="1">Membrane</location>
        <topology evidence="1">Multi-pass membrane protein</topology>
    </subcellularLocation>
</comment>
<feature type="transmembrane region" description="Helical" evidence="12">
    <location>
        <begin position="208"/>
        <end position="226"/>
    </location>
</feature>
<comment type="cofactor">
    <cofactor evidence="12 14">
        <name>Mg(2+)</name>
        <dbReference type="ChEBI" id="CHEBI:18420"/>
    </cofactor>
</comment>
<evidence type="ECO:0000313" key="16">
    <source>
        <dbReference type="Proteomes" id="UP000245462"/>
    </source>
</evidence>
<dbReference type="Pfam" id="PF00953">
    <property type="entry name" value="Glycos_transf_4"/>
    <property type="match status" value="1"/>
</dbReference>
<keyword evidence="12 14" id="KW-0479">Metal-binding</keyword>
<feature type="transmembrane region" description="Helical" evidence="12">
    <location>
        <begin position="238"/>
        <end position="258"/>
    </location>
</feature>
<dbReference type="CDD" id="cd06852">
    <property type="entry name" value="GT_MraY"/>
    <property type="match status" value="1"/>
</dbReference>
<feature type="transmembrane region" description="Helical" evidence="12">
    <location>
        <begin position="302"/>
        <end position="323"/>
    </location>
</feature>
<evidence type="ECO:0000313" key="15">
    <source>
        <dbReference type="EMBL" id="PVZ11637.1"/>
    </source>
</evidence>
<evidence type="ECO:0000256" key="5">
    <source>
        <dbReference type="ARBA" id="ARBA00022692"/>
    </source>
</evidence>
<keyword evidence="3 12" id="KW-0132">Cell division</keyword>
<evidence type="ECO:0000256" key="4">
    <source>
        <dbReference type="ARBA" id="ARBA00022679"/>
    </source>
</evidence>
<dbReference type="GO" id="GO:0008963">
    <property type="term" value="F:phospho-N-acetylmuramoyl-pentapeptide-transferase activity"/>
    <property type="evidence" value="ECO:0007669"/>
    <property type="project" value="UniProtKB-UniRule"/>
</dbReference>
<dbReference type="PROSITE" id="PS01348">
    <property type="entry name" value="MRAY_2"/>
    <property type="match status" value="1"/>
</dbReference>
<dbReference type="HAMAP" id="MF_00038">
    <property type="entry name" value="MraY"/>
    <property type="match status" value="1"/>
</dbReference>
<keyword evidence="12" id="KW-1003">Cell membrane</keyword>
<evidence type="ECO:0000256" key="13">
    <source>
        <dbReference type="NCBIfam" id="TIGR00445"/>
    </source>
</evidence>
<dbReference type="OrthoDB" id="9805475at2"/>
<feature type="transmembrane region" description="Helical" evidence="12">
    <location>
        <begin position="135"/>
        <end position="157"/>
    </location>
</feature>
<keyword evidence="4 12" id="KW-0808">Transferase</keyword>
<feature type="transmembrane region" description="Helical" evidence="12">
    <location>
        <begin position="397"/>
        <end position="416"/>
    </location>
</feature>
<feature type="transmembrane region" description="Helical" evidence="12">
    <location>
        <begin position="329"/>
        <end position="352"/>
    </location>
</feature>
<comment type="pathway">
    <text evidence="12">Cell wall biogenesis; peptidoglycan biosynthesis.</text>
</comment>
<keyword evidence="16" id="KW-1185">Reference proteome</keyword>
<dbReference type="PANTHER" id="PTHR22926">
    <property type="entry name" value="PHOSPHO-N-ACETYLMURAMOYL-PENTAPEPTIDE-TRANSFERASE"/>
    <property type="match status" value="1"/>
</dbReference>
<dbReference type="AlphaFoldDB" id="A0A2U1FHK3"/>
<accession>A0A2U1FHK3</accession>
<feature type="transmembrane region" description="Helical" evidence="12">
    <location>
        <begin position="75"/>
        <end position="92"/>
    </location>
</feature>
<keyword evidence="8 12" id="KW-1133">Transmembrane helix</keyword>
<feature type="transmembrane region" description="Helical" evidence="12">
    <location>
        <begin position="20"/>
        <end position="41"/>
    </location>
</feature>
<feature type="binding site" evidence="14">
    <location>
        <position position="306"/>
    </location>
    <ligand>
        <name>Mg(2+)</name>
        <dbReference type="ChEBI" id="CHEBI:18420"/>
    </ligand>
</feature>
<comment type="catalytic activity">
    <reaction evidence="12">
        <text>UDP-N-acetyl-alpha-D-muramoyl-L-alanyl-gamma-D-glutamyl-meso-2,6-diaminopimeloyl-D-alanyl-D-alanine + di-trans,octa-cis-undecaprenyl phosphate = di-trans,octa-cis-undecaprenyl diphospho-N-acetyl-alpha-D-muramoyl-L-alanyl-D-glutamyl-meso-2,6-diaminopimeloyl-D-alanyl-D-alanine + UMP</text>
        <dbReference type="Rhea" id="RHEA:28386"/>
        <dbReference type="ChEBI" id="CHEBI:57865"/>
        <dbReference type="ChEBI" id="CHEBI:60392"/>
        <dbReference type="ChEBI" id="CHEBI:61386"/>
        <dbReference type="ChEBI" id="CHEBI:61387"/>
        <dbReference type="EC" id="2.7.8.13"/>
    </reaction>
</comment>
<proteinExistence type="inferred from homology"/>
<evidence type="ECO:0000256" key="3">
    <source>
        <dbReference type="ARBA" id="ARBA00022618"/>
    </source>
</evidence>
<comment type="caution">
    <text evidence="15">The sequence shown here is derived from an EMBL/GenBank/DDBJ whole genome shotgun (WGS) entry which is preliminary data.</text>
</comment>
<dbReference type="PANTHER" id="PTHR22926:SF5">
    <property type="entry name" value="PHOSPHO-N-ACETYLMURAMOYL-PENTAPEPTIDE-TRANSFERASE HOMOLOG"/>
    <property type="match status" value="1"/>
</dbReference>
<evidence type="ECO:0000256" key="14">
    <source>
        <dbReference type="PIRSR" id="PIRSR600715-1"/>
    </source>
</evidence>
<comment type="similarity">
    <text evidence="2 12">Belongs to the glycosyltransferase 4 family. MraY subfamily.</text>
</comment>
<dbReference type="NCBIfam" id="TIGR00445">
    <property type="entry name" value="mraY"/>
    <property type="match status" value="1"/>
</dbReference>
<protein>
    <recommendedName>
        <fullName evidence="12 13">Phospho-N-acetylmuramoyl-pentapeptide-transferase</fullName>
        <ecNumber evidence="12 13">2.7.8.13</ecNumber>
    </recommendedName>
    <alternativeName>
        <fullName evidence="12">UDP-MurNAc-pentapeptide phosphotransferase</fullName>
    </alternativeName>
</protein>
<keyword evidence="12 14" id="KW-0460">Magnesium</keyword>
<keyword evidence="11 12" id="KW-0961">Cell wall biogenesis/degradation</keyword>
<dbReference type="InterPro" id="IPR018480">
    <property type="entry name" value="PNAcMuramoyl-5peptid_Trfase_CS"/>
</dbReference>
<keyword evidence="9 12" id="KW-0472">Membrane</keyword>
<comment type="function">
    <text evidence="12">Catalyzes the initial step of the lipid cycle reactions in the biosynthesis of the cell wall peptidoglycan: transfers peptidoglycan precursor phospho-MurNAc-pentapeptide from UDP-MurNAc-pentapeptide onto the lipid carrier undecaprenyl phosphate, yielding undecaprenyl-pyrophosphoryl-MurNAc-pentapeptide, known as lipid I.</text>
</comment>
<keyword evidence="5 12" id="KW-0812">Transmembrane</keyword>
<evidence type="ECO:0000256" key="1">
    <source>
        <dbReference type="ARBA" id="ARBA00004141"/>
    </source>
</evidence>
<dbReference type="GO" id="GO:0008360">
    <property type="term" value="P:regulation of cell shape"/>
    <property type="evidence" value="ECO:0007669"/>
    <property type="project" value="UniProtKB-KW"/>
</dbReference>
<feature type="binding site" evidence="14">
    <location>
        <position position="231"/>
    </location>
    <ligand>
        <name>Mg(2+)</name>
        <dbReference type="ChEBI" id="CHEBI:18420"/>
    </ligand>
</feature>
<evidence type="ECO:0000256" key="2">
    <source>
        <dbReference type="ARBA" id="ARBA00005583"/>
    </source>
</evidence>
<evidence type="ECO:0000256" key="10">
    <source>
        <dbReference type="ARBA" id="ARBA00023306"/>
    </source>
</evidence>
<evidence type="ECO:0000256" key="9">
    <source>
        <dbReference type="ARBA" id="ARBA00023136"/>
    </source>
</evidence>